<sequence>MPTAPKIASNGNGNGHHNATTTSSARATKKSAFSCEPCRRRKVKCGGEQPICSRCLARNDACVYKLNPTLSYTQRLEERIKELEDQLSRSQSQALSQPSQQASERPVSTSFDGSHHGHEPGEGLTGTFRELKLDERGVLTYHGATSFFHLPSEYNGQEIDAPSPPLSEDPVNGRRERLVNNAWQQRALEDLSEIPEPFQYLLNTHWCWIQPLFNFIYRPAFTRDMQLLGQYYSHTLLNAILSHSVRWGRWDKNTREILEREYDGGAVFGRHARTMVFDEIARGVATIPTVQTLLLLSAQECSQGNTSQAWMYSGMAFRMIDHLGICVDSQRYTDDIPFSDEDIEIRRRLFWSCYFWDKIISLYLGRSPSLQQSTVSPPQLMLDDSNENEMWAPFGLAYPDGVKYPPIAAHSTSCFMRMCQLSVIFNQILIHMYDPLRQNHEAEMQECLVKQEAALKEWWDGLEAFLKIEASSLPPLSPPSHVVTLNCLYHTFNILLHRPMLSRDRSSADSNRAKHLLECVSSATSIIAIFDLFCRSFGIYRSVLSLSYSVYIASSIFLLQVQAAAGMSGMLTEEEQQQQQPALRKLDFCIRALSRLKDINPIVGSACGLILRELSKLGIQTPGSASGFQDPARHGPNPSTYNHHQQTASVSSEFQTDYRARQGSFSGFGHRLSHHEIMMGNTDESPSRTPPGERQAFFQCPDRFKNDRLENRLQHHGISDQVFEAVSSLQPISASFGNMTGQQQHGQSHPFQA</sequence>
<feature type="region of interest" description="Disordered" evidence="8">
    <location>
        <begin position="1"/>
        <end position="26"/>
    </location>
</feature>
<evidence type="ECO:0000256" key="7">
    <source>
        <dbReference type="ARBA" id="ARBA00023242"/>
    </source>
</evidence>
<dbReference type="OrthoDB" id="4161332at2759"/>
<dbReference type="EMBL" id="JAPEVB010000001">
    <property type="protein sequence ID" value="KAJ4395894.1"/>
    <property type="molecule type" value="Genomic_DNA"/>
</dbReference>
<keyword evidence="5" id="KW-0238">DNA-binding</keyword>
<dbReference type="CDD" id="cd12148">
    <property type="entry name" value="fungal_TF_MHR"/>
    <property type="match status" value="1"/>
</dbReference>
<dbReference type="GO" id="GO:0000981">
    <property type="term" value="F:DNA-binding transcription factor activity, RNA polymerase II-specific"/>
    <property type="evidence" value="ECO:0007669"/>
    <property type="project" value="InterPro"/>
</dbReference>
<dbReference type="GO" id="GO:0006351">
    <property type="term" value="P:DNA-templated transcription"/>
    <property type="evidence" value="ECO:0007669"/>
    <property type="project" value="InterPro"/>
</dbReference>
<dbReference type="SMART" id="SM00906">
    <property type="entry name" value="Fungal_trans"/>
    <property type="match status" value="1"/>
</dbReference>
<keyword evidence="6" id="KW-0804">Transcription</keyword>
<dbReference type="InterPro" id="IPR036864">
    <property type="entry name" value="Zn2-C6_fun-type_DNA-bd_sf"/>
</dbReference>
<evidence type="ECO:0000313" key="11">
    <source>
        <dbReference type="Proteomes" id="UP001140453"/>
    </source>
</evidence>
<dbReference type="InterPro" id="IPR001138">
    <property type="entry name" value="Zn2Cys6_DnaBD"/>
</dbReference>
<keyword evidence="7" id="KW-0539">Nucleus</keyword>
<dbReference type="SMART" id="SM00066">
    <property type="entry name" value="GAL4"/>
    <property type="match status" value="1"/>
</dbReference>
<evidence type="ECO:0000256" key="1">
    <source>
        <dbReference type="ARBA" id="ARBA00004123"/>
    </source>
</evidence>
<dbReference type="InterPro" id="IPR051615">
    <property type="entry name" value="Transcr_Regulatory_Elem"/>
</dbReference>
<evidence type="ECO:0000256" key="5">
    <source>
        <dbReference type="ARBA" id="ARBA00023125"/>
    </source>
</evidence>
<dbReference type="PROSITE" id="PS00463">
    <property type="entry name" value="ZN2_CY6_FUNGAL_1"/>
    <property type="match status" value="1"/>
</dbReference>
<dbReference type="SUPFAM" id="SSF57701">
    <property type="entry name" value="Zn2/Cys6 DNA-binding domain"/>
    <property type="match status" value="1"/>
</dbReference>
<evidence type="ECO:0000313" key="10">
    <source>
        <dbReference type="EMBL" id="KAJ4395894.1"/>
    </source>
</evidence>
<dbReference type="Proteomes" id="UP001140453">
    <property type="component" value="Unassembled WGS sequence"/>
</dbReference>
<keyword evidence="11" id="KW-1185">Reference proteome</keyword>
<dbReference type="PANTHER" id="PTHR31313">
    <property type="entry name" value="TY1 ENHANCER ACTIVATOR"/>
    <property type="match status" value="1"/>
</dbReference>
<feature type="compositionally biased region" description="Polar residues" evidence="8">
    <location>
        <begin position="637"/>
        <end position="652"/>
    </location>
</feature>
<dbReference type="PRINTS" id="PR00755">
    <property type="entry name" value="AFLATOXINBRP"/>
</dbReference>
<reference evidence="10" key="1">
    <citation type="submission" date="2022-10" db="EMBL/GenBank/DDBJ databases">
        <title>Tapping the CABI collections for fungal endophytes: first genome assemblies for Collariella, Neodidymelliopsis, Ascochyta clinopodiicola, Didymella pomorum, Didymosphaeria variabile, Neocosmospora piperis and Neocucurbitaria cava.</title>
        <authorList>
            <person name="Hill R."/>
        </authorList>
    </citation>
    <scope>NUCLEOTIDE SEQUENCE</scope>
    <source>
        <strain evidence="10">IMI 355082</strain>
    </source>
</reference>
<dbReference type="Pfam" id="PF04082">
    <property type="entry name" value="Fungal_trans"/>
    <property type="match status" value="1"/>
</dbReference>
<comment type="caution">
    <text evidence="10">The sequence shown here is derived from an EMBL/GenBank/DDBJ whole genome shotgun (WGS) entry which is preliminary data.</text>
</comment>
<dbReference type="GO" id="GO:0008270">
    <property type="term" value="F:zinc ion binding"/>
    <property type="evidence" value="ECO:0007669"/>
    <property type="project" value="InterPro"/>
</dbReference>
<keyword evidence="2" id="KW-0479">Metal-binding</keyword>
<feature type="domain" description="Zn(2)-C6 fungal-type" evidence="9">
    <location>
        <begin position="34"/>
        <end position="64"/>
    </location>
</feature>
<dbReference type="Pfam" id="PF00172">
    <property type="entry name" value="Zn_clus"/>
    <property type="match status" value="1"/>
</dbReference>
<comment type="subcellular location">
    <subcellularLocation>
        <location evidence="1">Nucleus</location>
    </subcellularLocation>
</comment>
<dbReference type="PROSITE" id="PS50048">
    <property type="entry name" value="ZN2_CY6_FUNGAL_2"/>
    <property type="match status" value="1"/>
</dbReference>
<evidence type="ECO:0000259" key="9">
    <source>
        <dbReference type="PROSITE" id="PS50048"/>
    </source>
</evidence>
<feature type="compositionally biased region" description="Low complexity" evidence="8">
    <location>
        <begin position="8"/>
        <end position="26"/>
    </location>
</feature>
<organism evidence="10 11">
    <name type="scientific">Gnomoniopsis smithogilvyi</name>
    <dbReference type="NCBI Taxonomy" id="1191159"/>
    <lineage>
        <taxon>Eukaryota</taxon>
        <taxon>Fungi</taxon>
        <taxon>Dikarya</taxon>
        <taxon>Ascomycota</taxon>
        <taxon>Pezizomycotina</taxon>
        <taxon>Sordariomycetes</taxon>
        <taxon>Sordariomycetidae</taxon>
        <taxon>Diaporthales</taxon>
        <taxon>Gnomoniaceae</taxon>
        <taxon>Gnomoniopsis</taxon>
    </lineage>
</organism>
<dbReference type="GO" id="GO:0003677">
    <property type="term" value="F:DNA binding"/>
    <property type="evidence" value="ECO:0007669"/>
    <property type="project" value="UniProtKB-KW"/>
</dbReference>
<keyword evidence="3" id="KW-0862">Zinc</keyword>
<dbReference type="CDD" id="cd00067">
    <property type="entry name" value="GAL4"/>
    <property type="match status" value="1"/>
</dbReference>
<feature type="compositionally biased region" description="Low complexity" evidence="8">
    <location>
        <begin position="88"/>
        <end position="103"/>
    </location>
</feature>
<name>A0A9W8Z322_9PEZI</name>
<evidence type="ECO:0000256" key="6">
    <source>
        <dbReference type="ARBA" id="ARBA00023163"/>
    </source>
</evidence>
<keyword evidence="4" id="KW-0805">Transcription regulation</keyword>
<dbReference type="PANTHER" id="PTHR31313:SF85">
    <property type="entry name" value="ZN(II)2CYS6 TRANSCRIPTION FACTOR (EUROFUNG)"/>
    <property type="match status" value="1"/>
</dbReference>
<dbReference type="GO" id="GO:0005634">
    <property type="term" value="C:nucleus"/>
    <property type="evidence" value="ECO:0007669"/>
    <property type="project" value="UniProtKB-SubCell"/>
</dbReference>
<evidence type="ECO:0000256" key="4">
    <source>
        <dbReference type="ARBA" id="ARBA00023015"/>
    </source>
</evidence>
<dbReference type="AlphaFoldDB" id="A0A9W8Z322"/>
<evidence type="ECO:0000256" key="8">
    <source>
        <dbReference type="SAM" id="MobiDB-lite"/>
    </source>
</evidence>
<protein>
    <recommendedName>
        <fullName evidence="9">Zn(2)-C6 fungal-type domain-containing protein</fullName>
    </recommendedName>
</protein>
<accession>A0A9W8Z322</accession>
<feature type="region of interest" description="Disordered" evidence="8">
    <location>
        <begin position="622"/>
        <end position="652"/>
    </location>
</feature>
<evidence type="ECO:0000256" key="3">
    <source>
        <dbReference type="ARBA" id="ARBA00022833"/>
    </source>
</evidence>
<dbReference type="InterPro" id="IPR007219">
    <property type="entry name" value="XnlR_reg_dom"/>
</dbReference>
<evidence type="ECO:0000256" key="2">
    <source>
        <dbReference type="ARBA" id="ARBA00022723"/>
    </source>
</evidence>
<proteinExistence type="predicted"/>
<dbReference type="Gene3D" id="4.10.240.10">
    <property type="entry name" value="Zn(2)-C6 fungal-type DNA-binding domain"/>
    <property type="match status" value="1"/>
</dbReference>
<gene>
    <name evidence="10" type="ORF">N0V93_000109</name>
</gene>
<feature type="region of interest" description="Disordered" evidence="8">
    <location>
        <begin position="83"/>
        <end position="125"/>
    </location>
</feature>